<organism evidence="2 3">
    <name type="scientific">Halorubrum hochstenium ATCC 700873</name>
    <dbReference type="NCBI Taxonomy" id="1227481"/>
    <lineage>
        <taxon>Archaea</taxon>
        <taxon>Methanobacteriati</taxon>
        <taxon>Methanobacteriota</taxon>
        <taxon>Stenosarchaea group</taxon>
        <taxon>Halobacteria</taxon>
        <taxon>Halobacteriales</taxon>
        <taxon>Haloferacaceae</taxon>
        <taxon>Halorubrum</taxon>
    </lineage>
</organism>
<proteinExistence type="predicted"/>
<accession>M0FSE4</accession>
<gene>
    <name evidence="2" type="ORF">C467_01586</name>
</gene>
<dbReference type="STRING" id="1227481.C467_01586"/>
<comment type="caution">
    <text evidence="2">The sequence shown here is derived from an EMBL/GenBank/DDBJ whole genome shotgun (WGS) entry which is preliminary data.</text>
</comment>
<keyword evidence="1" id="KW-0472">Membrane</keyword>
<dbReference type="OrthoDB" id="327710at2157"/>
<name>M0FSE4_9EURY</name>
<keyword evidence="1" id="KW-1133">Transmembrane helix</keyword>
<feature type="transmembrane region" description="Helical" evidence="1">
    <location>
        <begin position="5"/>
        <end position="30"/>
    </location>
</feature>
<evidence type="ECO:0000256" key="1">
    <source>
        <dbReference type="SAM" id="Phobius"/>
    </source>
</evidence>
<keyword evidence="1" id="KW-0812">Transmembrane</keyword>
<dbReference type="PATRIC" id="fig|1227481.4.peg.294"/>
<sequence length="65" mass="6879">MNEELFVRVAGGIATVAILLVSVTVGALLGDGPDEMFAWSMVCTVALSMGAIIAVYRFEDELDSI</sequence>
<dbReference type="RefSeq" id="WP_008581155.1">
    <property type="nucleotide sequence ID" value="NZ_AOJO01000006.1"/>
</dbReference>
<dbReference type="AlphaFoldDB" id="M0FSE4"/>
<feature type="transmembrane region" description="Helical" evidence="1">
    <location>
        <begin position="36"/>
        <end position="56"/>
    </location>
</feature>
<dbReference type="EMBL" id="AOJO01000006">
    <property type="protein sequence ID" value="ELZ61469.1"/>
    <property type="molecule type" value="Genomic_DNA"/>
</dbReference>
<evidence type="ECO:0000313" key="3">
    <source>
        <dbReference type="Proteomes" id="UP000011689"/>
    </source>
</evidence>
<dbReference type="Proteomes" id="UP000011689">
    <property type="component" value="Unassembled WGS sequence"/>
</dbReference>
<dbReference type="GeneID" id="72714681"/>
<keyword evidence="3" id="KW-1185">Reference proteome</keyword>
<protein>
    <submittedName>
        <fullName evidence="2">Uncharacterized protein</fullName>
    </submittedName>
</protein>
<evidence type="ECO:0000313" key="2">
    <source>
        <dbReference type="EMBL" id="ELZ61469.1"/>
    </source>
</evidence>
<reference evidence="2 3" key="1">
    <citation type="journal article" date="2014" name="PLoS Genet.">
        <title>Phylogenetically driven sequencing of extremely halophilic archaea reveals strategies for static and dynamic osmo-response.</title>
        <authorList>
            <person name="Becker E.A."/>
            <person name="Seitzer P.M."/>
            <person name="Tritt A."/>
            <person name="Larsen D."/>
            <person name="Krusor M."/>
            <person name="Yao A.I."/>
            <person name="Wu D."/>
            <person name="Madern D."/>
            <person name="Eisen J.A."/>
            <person name="Darling A.E."/>
            <person name="Facciotti M.T."/>
        </authorList>
    </citation>
    <scope>NUCLEOTIDE SEQUENCE [LARGE SCALE GENOMIC DNA]</scope>
    <source>
        <strain evidence="2 3">ATCC 700873</strain>
    </source>
</reference>